<dbReference type="EMBL" id="CM055110">
    <property type="protein sequence ID" value="KAJ7521698.1"/>
    <property type="molecule type" value="Genomic_DNA"/>
</dbReference>
<dbReference type="Proteomes" id="UP001162992">
    <property type="component" value="Chromosome 19"/>
</dbReference>
<protein>
    <submittedName>
        <fullName evidence="1">Uncharacterized protein</fullName>
    </submittedName>
</protein>
<reference evidence="2" key="1">
    <citation type="journal article" date="2024" name="Proc. Natl. Acad. Sci. U.S.A.">
        <title>Extraordinary preservation of gene collinearity over three hundred million years revealed in homosporous lycophytes.</title>
        <authorList>
            <person name="Li C."/>
            <person name="Wickell D."/>
            <person name="Kuo L.Y."/>
            <person name="Chen X."/>
            <person name="Nie B."/>
            <person name="Liao X."/>
            <person name="Peng D."/>
            <person name="Ji J."/>
            <person name="Jenkins J."/>
            <person name="Williams M."/>
            <person name="Shu S."/>
            <person name="Plott C."/>
            <person name="Barry K."/>
            <person name="Rajasekar S."/>
            <person name="Grimwood J."/>
            <person name="Han X."/>
            <person name="Sun S."/>
            <person name="Hou Z."/>
            <person name="He W."/>
            <person name="Dai G."/>
            <person name="Sun C."/>
            <person name="Schmutz J."/>
            <person name="Leebens-Mack J.H."/>
            <person name="Li F.W."/>
            <person name="Wang L."/>
        </authorList>
    </citation>
    <scope>NUCLEOTIDE SEQUENCE [LARGE SCALE GENOMIC DNA]</scope>
    <source>
        <strain evidence="2">cv. PW_Plant_1</strain>
    </source>
</reference>
<proteinExistence type="predicted"/>
<evidence type="ECO:0000313" key="2">
    <source>
        <dbReference type="Proteomes" id="UP001162992"/>
    </source>
</evidence>
<accession>A0ACC2AVX9</accession>
<evidence type="ECO:0000313" key="1">
    <source>
        <dbReference type="EMBL" id="KAJ7521698.1"/>
    </source>
</evidence>
<comment type="caution">
    <text evidence="1">The sequence shown here is derived from an EMBL/GenBank/DDBJ whole genome shotgun (WGS) entry which is preliminary data.</text>
</comment>
<name>A0ACC2AVX9_DIPCM</name>
<sequence length="174" mass="19873">MGLHRRTYKRNREFVTAVKHELELYLISAQNLEDVSSCFGRGGIQTYAVAWVQPDHKLRTSIDNFNGQNPNWNAYISLSLDAKLLEEETTALTINIYNHGCLWDKLVGTVRVLVSDLINGQKYLTGKCMTFMVMRPSGRRQGQLHLGIPPSAYQLVDSFRKETTPILSEEPMQR</sequence>
<organism evidence="1 2">
    <name type="scientific">Diphasiastrum complanatum</name>
    <name type="common">Issler's clubmoss</name>
    <name type="synonym">Lycopodium complanatum</name>
    <dbReference type="NCBI Taxonomy" id="34168"/>
    <lineage>
        <taxon>Eukaryota</taxon>
        <taxon>Viridiplantae</taxon>
        <taxon>Streptophyta</taxon>
        <taxon>Embryophyta</taxon>
        <taxon>Tracheophyta</taxon>
        <taxon>Lycopodiopsida</taxon>
        <taxon>Lycopodiales</taxon>
        <taxon>Lycopodiaceae</taxon>
        <taxon>Lycopodioideae</taxon>
        <taxon>Diphasiastrum</taxon>
    </lineage>
</organism>
<gene>
    <name evidence="1" type="ORF">O6H91_19G064300</name>
</gene>
<keyword evidence="2" id="KW-1185">Reference proteome</keyword>